<feature type="domain" description="SWIM-type" evidence="3">
    <location>
        <begin position="102"/>
        <end position="139"/>
    </location>
</feature>
<keyword evidence="1" id="KW-0862">Zinc</keyword>
<feature type="compositionally biased region" description="Low complexity" evidence="2">
    <location>
        <begin position="18"/>
        <end position="48"/>
    </location>
</feature>
<proteinExistence type="predicted"/>
<dbReference type="PROSITE" id="PS50966">
    <property type="entry name" value="ZF_SWIM"/>
    <property type="match status" value="1"/>
</dbReference>
<evidence type="ECO:0000313" key="4">
    <source>
        <dbReference type="EMBL" id="KAH7132022.1"/>
    </source>
</evidence>
<reference evidence="4" key="1">
    <citation type="journal article" date="2021" name="Nat. Commun.">
        <title>Genetic determinants of endophytism in the Arabidopsis root mycobiome.</title>
        <authorList>
            <person name="Mesny F."/>
            <person name="Miyauchi S."/>
            <person name="Thiergart T."/>
            <person name="Pickel B."/>
            <person name="Atanasova L."/>
            <person name="Karlsson M."/>
            <person name="Huettel B."/>
            <person name="Barry K.W."/>
            <person name="Haridas S."/>
            <person name="Chen C."/>
            <person name="Bauer D."/>
            <person name="Andreopoulos W."/>
            <person name="Pangilinan J."/>
            <person name="LaButti K."/>
            <person name="Riley R."/>
            <person name="Lipzen A."/>
            <person name="Clum A."/>
            <person name="Drula E."/>
            <person name="Henrissat B."/>
            <person name="Kohler A."/>
            <person name="Grigoriev I.V."/>
            <person name="Martin F.M."/>
            <person name="Hacquard S."/>
        </authorList>
    </citation>
    <scope>NUCLEOTIDE SEQUENCE</scope>
    <source>
        <strain evidence="4">MPI-CAGE-CH-0243</strain>
    </source>
</reference>
<keyword evidence="1" id="KW-0863">Zinc-finger</keyword>
<feature type="region of interest" description="Disordered" evidence="2">
    <location>
        <begin position="18"/>
        <end position="51"/>
    </location>
</feature>
<evidence type="ECO:0000259" key="3">
    <source>
        <dbReference type="PROSITE" id="PS50966"/>
    </source>
</evidence>
<dbReference type="InterPro" id="IPR007527">
    <property type="entry name" value="Znf_SWIM"/>
</dbReference>
<comment type="caution">
    <text evidence="4">The sequence shown here is derived from an EMBL/GenBank/DDBJ whole genome shotgun (WGS) entry which is preliminary data.</text>
</comment>
<dbReference type="EMBL" id="JAGMWT010000003">
    <property type="protein sequence ID" value="KAH7132022.1"/>
    <property type="molecule type" value="Genomic_DNA"/>
</dbReference>
<evidence type="ECO:0000256" key="1">
    <source>
        <dbReference type="PROSITE-ProRule" id="PRU00325"/>
    </source>
</evidence>
<keyword evidence="1" id="KW-0479">Metal-binding</keyword>
<evidence type="ECO:0000256" key="2">
    <source>
        <dbReference type="SAM" id="MobiDB-lite"/>
    </source>
</evidence>
<gene>
    <name evidence="4" type="ORF">B0J11DRAFT_214029</name>
</gene>
<accession>A0A9P9E769</accession>
<keyword evidence="5" id="KW-1185">Reference proteome</keyword>
<dbReference type="GO" id="GO:0008270">
    <property type="term" value="F:zinc ion binding"/>
    <property type="evidence" value="ECO:0007669"/>
    <property type="project" value="UniProtKB-KW"/>
</dbReference>
<dbReference type="AlphaFoldDB" id="A0A9P9E769"/>
<dbReference type="OrthoDB" id="5387895at2759"/>
<organism evidence="4 5">
    <name type="scientific">Dendryphion nanum</name>
    <dbReference type="NCBI Taxonomy" id="256645"/>
    <lineage>
        <taxon>Eukaryota</taxon>
        <taxon>Fungi</taxon>
        <taxon>Dikarya</taxon>
        <taxon>Ascomycota</taxon>
        <taxon>Pezizomycotina</taxon>
        <taxon>Dothideomycetes</taxon>
        <taxon>Pleosporomycetidae</taxon>
        <taxon>Pleosporales</taxon>
        <taxon>Torulaceae</taxon>
        <taxon>Dendryphion</taxon>
    </lineage>
</organism>
<sequence length="452" mass="50393">MSAEELSRLSLGDSMVTTRAGAARARTAPPIQTSQSASSSQTNSPTPSLIEASSGLKYNVTAFDTEVRRRAKRGLMDDNAIEIKYCKVADHDDKQYMFFIEDEITVAMGGKYSVPRCTCGANEDGIACKHIFYMLDQLAQGVPDNIKSQALELSIDGSSVQSIQPSDIIDKISLAKVAKGLHWVRFDDPIPDDEDIEDEIAEMLSVFEPSDALPSEFKSPESPFPSERARRFREFKNIFTQFATQNLGLYGRLQELIDPVFQTQVFFDKINDRVTRAFKALDEYISNGPTDARFESYDVVTCATKLKGLVNAIDDYYHQQVENGHEAKEVAIRAATTLINILDEVTNRNCDAYANITWDGIPPTDAKQNNLFVCLIESPGEEDGNFVLDALKNLPQEFVLRRHWEVLSNIGDKLAPQWTPTEYLNVFRALTTESRKRAASEVSGSTSKRAAP</sequence>
<evidence type="ECO:0000313" key="5">
    <source>
        <dbReference type="Proteomes" id="UP000700596"/>
    </source>
</evidence>
<protein>
    <recommendedName>
        <fullName evidence="3">SWIM-type domain-containing protein</fullName>
    </recommendedName>
</protein>
<name>A0A9P9E769_9PLEO</name>
<dbReference type="Proteomes" id="UP000700596">
    <property type="component" value="Unassembled WGS sequence"/>
</dbReference>